<protein>
    <submittedName>
        <fullName evidence="2">Uncharacterized protein</fullName>
    </submittedName>
</protein>
<keyword evidence="1" id="KW-0472">Membrane</keyword>
<sequence length="186" mass="21797">MYDERFSGHWFIDVCVIYDCSSPNTFKEYDIVNFAVLILGSGIILFSLIAIIYTFRNKRKTEMIHHLARYALRDVRNINAYKKQWAIAKALSQKHGHDDDVFLQEERLEGAFNTLEDELYQLDMLVNNHRFSWTALALNLRNCWMDIKLNTDKQQSVANLTALNDEFEVQYVALIDALEMLEGDDY</sequence>
<organism evidence="2 3">
    <name type="scientific">Vibrio olivae</name>
    <dbReference type="NCBI Taxonomy" id="1243002"/>
    <lineage>
        <taxon>Bacteria</taxon>
        <taxon>Pseudomonadati</taxon>
        <taxon>Pseudomonadota</taxon>
        <taxon>Gammaproteobacteria</taxon>
        <taxon>Vibrionales</taxon>
        <taxon>Vibrionaceae</taxon>
        <taxon>Vibrio</taxon>
    </lineage>
</organism>
<accession>A0ABV5HIK7</accession>
<dbReference type="Proteomes" id="UP001589645">
    <property type="component" value="Unassembled WGS sequence"/>
</dbReference>
<feature type="transmembrane region" description="Helical" evidence="1">
    <location>
        <begin position="31"/>
        <end position="55"/>
    </location>
</feature>
<evidence type="ECO:0000256" key="1">
    <source>
        <dbReference type="SAM" id="Phobius"/>
    </source>
</evidence>
<proteinExistence type="predicted"/>
<dbReference type="EMBL" id="JBHMEP010000001">
    <property type="protein sequence ID" value="MFB9134059.1"/>
    <property type="molecule type" value="Genomic_DNA"/>
</dbReference>
<keyword evidence="1" id="KW-1133">Transmembrane helix</keyword>
<evidence type="ECO:0000313" key="2">
    <source>
        <dbReference type="EMBL" id="MFB9134059.1"/>
    </source>
</evidence>
<evidence type="ECO:0000313" key="3">
    <source>
        <dbReference type="Proteomes" id="UP001589645"/>
    </source>
</evidence>
<dbReference type="RefSeq" id="WP_390189766.1">
    <property type="nucleotide sequence ID" value="NZ_JBHMEP010000001.1"/>
</dbReference>
<keyword evidence="1" id="KW-0812">Transmembrane</keyword>
<comment type="caution">
    <text evidence="2">The sequence shown here is derived from an EMBL/GenBank/DDBJ whole genome shotgun (WGS) entry which is preliminary data.</text>
</comment>
<reference evidence="2 3" key="1">
    <citation type="submission" date="2024-09" db="EMBL/GenBank/DDBJ databases">
        <authorList>
            <person name="Sun Q."/>
            <person name="Mori K."/>
        </authorList>
    </citation>
    <scope>NUCLEOTIDE SEQUENCE [LARGE SCALE GENOMIC DNA]</scope>
    <source>
        <strain evidence="2 3">CECT 8064</strain>
    </source>
</reference>
<gene>
    <name evidence="2" type="ORF">ACFFUV_03640</name>
</gene>
<keyword evidence="3" id="KW-1185">Reference proteome</keyword>
<name>A0ABV5HIK7_9VIBR</name>